<gene>
    <name evidence="13" type="primary">lpxK</name>
    <name evidence="14" type="ORF">B1806_14155</name>
</gene>
<dbReference type="AlphaFoldDB" id="A0A4S3KIU1"/>
<dbReference type="GO" id="GO:0009029">
    <property type="term" value="F:lipid-A 4'-kinase activity"/>
    <property type="evidence" value="ECO:0007669"/>
    <property type="project" value="UniProtKB-UniRule"/>
</dbReference>
<comment type="caution">
    <text evidence="14">The sequence shown here is derived from an EMBL/GenBank/DDBJ whole genome shotgun (WGS) entry which is preliminary data.</text>
</comment>
<evidence type="ECO:0000313" key="14">
    <source>
        <dbReference type="EMBL" id="THD07884.1"/>
    </source>
</evidence>
<evidence type="ECO:0000256" key="4">
    <source>
        <dbReference type="ARBA" id="ARBA00016436"/>
    </source>
</evidence>
<keyword evidence="5 13" id="KW-0444">Lipid biosynthesis</keyword>
<dbReference type="InterPro" id="IPR003758">
    <property type="entry name" value="LpxK"/>
</dbReference>
<dbReference type="PANTHER" id="PTHR42724:SF1">
    <property type="entry name" value="TETRAACYLDISACCHARIDE 4'-KINASE, MITOCHONDRIAL-RELATED"/>
    <property type="match status" value="1"/>
</dbReference>
<evidence type="ECO:0000256" key="2">
    <source>
        <dbReference type="ARBA" id="ARBA00004870"/>
    </source>
</evidence>
<evidence type="ECO:0000256" key="11">
    <source>
        <dbReference type="ARBA" id="ARBA00023098"/>
    </source>
</evidence>
<keyword evidence="11 13" id="KW-0443">Lipid metabolism</keyword>
<dbReference type="GO" id="GO:0009244">
    <property type="term" value="P:lipopolysaccharide core region biosynthetic process"/>
    <property type="evidence" value="ECO:0007669"/>
    <property type="project" value="TreeGrafter"/>
</dbReference>
<dbReference type="RefSeq" id="WP_081128769.1">
    <property type="nucleotide sequence ID" value="NZ_LDOS01000002.1"/>
</dbReference>
<evidence type="ECO:0000313" key="15">
    <source>
        <dbReference type="Proteomes" id="UP000307749"/>
    </source>
</evidence>
<dbReference type="OrthoDB" id="9766423at2"/>
<dbReference type="HAMAP" id="MF_00409">
    <property type="entry name" value="LpxK"/>
    <property type="match status" value="1"/>
</dbReference>
<evidence type="ECO:0000256" key="8">
    <source>
        <dbReference type="ARBA" id="ARBA00022741"/>
    </source>
</evidence>
<dbReference type="EC" id="2.7.1.130" evidence="3 13"/>
<dbReference type="Proteomes" id="UP000307749">
    <property type="component" value="Unassembled WGS sequence"/>
</dbReference>
<dbReference type="PANTHER" id="PTHR42724">
    <property type="entry name" value="TETRAACYLDISACCHARIDE 4'-KINASE"/>
    <property type="match status" value="1"/>
</dbReference>
<evidence type="ECO:0000256" key="1">
    <source>
        <dbReference type="ARBA" id="ARBA00002274"/>
    </source>
</evidence>
<dbReference type="GO" id="GO:0009245">
    <property type="term" value="P:lipid A biosynthetic process"/>
    <property type="evidence" value="ECO:0007669"/>
    <property type="project" value="UniProtKB-UniRule"/>
</dbReference>
<sequence length="334" mass="35586">MPRGQAPAFWYGAQPVPRWARSLVPLYRLLRLIDHARYALGLRRIQRLPVPVIVIGNLGVGGSGKTPLTLALIESLHAAGWHPGVVSRGYGGMQRTPHLLAAADTAARVGDEPLLLQRRGQVPVAVGARRADAARLLLARGVDVILSDDGLQHRALGRDIEVCVIDGVRRFGNGRLLPAGPLREPATRLAGVDFVVCNGGAAQPGEVPMSLQAGTPYALAAGAAAPPPGAEVHAIAGIGDPARFFATLRALGYRVHEHAFADHHAYVAADFAFDDGALPLLMTEKDAVKCVAFARRHWWALPVRAQLPPGFVIALLQRLAAVTVLSLPRVSQPR</sequence>
<evidence type="ECO:0000256" key="7">
    <source>
        <dbReference type="ARBA" id="ARBA00022679"/>
    </source>
</evidence>
<keyword evidence="8 13" id="KW-0547">Nucleotide-binding</keyword>
<organism evidence="14 15">
    <name type="scientific">Metallibacterium scheffleri</name>
    <dbReference type="NCBI Taxonomy" id="993689"/>
    <lineage>
        <taxon>Bacteria</taxon>
        <taxon>Pseudomonadati</taxon>
        <taxon>Pseudomonadota</taxon>
        <taxon>Gammaproteobacteria</taxon>
        <taxon>Lysobacterales</taxon>
        <taxon>Rhodanobacteraceae</taxon>
        <taxon>Metallibacterium</taxon>
    </lineage>
</organism>
<evidence type="ECO:0000256" key="6">
    <source>
        <dbReference type="ARBA" id="ARBA00022556"/>
    </source>
</evidence>
<dbReference type="GO" id="GO:0005886">
    <property type="term" value="C:plasma membrane"/>
    <property type="evidence" value="ECO:0007669"/>
    <property type="project" value="TreeGrafter"/>
</dbReference>
<reference evidence="14 15" key="1">
    <citation type="submission" date="2017-02" db="EMBL/GenBank/DDBJ databases">
        <title>Whole genome sequencing of Metallibacterium scheffleri DSM 24874 (T).</title>
        <authorList>
            <person name="Kumar S."/>
            <person name="Patil P."/>
            <person name="Patil P.B."/>
        </authorList>
    </citation>
    <scope>NUCLEOTIDE SEQUENCE [LARGE SCALE GENOMIC DNA]</scope>
    <source>
        <strain evidence="14 15">DSM 24874</strain>
    </source>
</reference>
<keyword evidence="7 13" id="KW-0808">Transferase</keyword>
<evidence type="ECO:0000256" key="9">
    <source>
        <dbReference type="ARBA" id="ARBA00022777"/>
    </source>
</evidence>
<dbReference type="SUPFAM" id="SSF52540">
    <property type="entry name" value="P-loop containing nucleoside triphosphate hydrolases"/>
    <property type="match status" value="1"/>
</dbReference>
<evidence type="ECO:0000256" key="12">
    <source>
        <dbReference type="ARBA" id="ARBA00029757"/>
    </source>
</evidence>
<keyword evidence="9 13" id="KW-0418">Kinase</keyword>
<keyword evidence="10 13" id="KW-0067">ATP-binding</keyword>
<comment type="pathway">
    <text evidence="2 13">Glycolipid biosynthesis; lipid IV(A) biosynthesis; lipid IV(A) from (3R)-3-hydroxytetradecanoyl-[acyl-carrier-protein] and UDP-N-acetyl-alpha-D-glucosamine: step 6/6.</text>
</comment>
<feature type="binding site" evidence="13">
    <location>
        <begin position="59"/>
        <end position="66"/>
    </location>
    <ligand>
        <name>ATP</name>
        <dbReference type="ChEBI" id="CHEBI:30616"/>
    </ligand>
</feature>
<keyword evidence="6 13" id="KW-0441">Lipid A biosynthesis</keyword>
<dbReference type="Pfam" id="PF02606">
    <property type="entry name" value="LpxK"/>
    <property type="match status" value="1"/>
</dbReference>
<evidence type="ECO:0000256" key="10">
    <source>
        <dbReference type="ARBA" id="ARBA00022840"/>
    </source>
</evidence>
<dbReference type="EMBL" id="MWQO01000054">
    <property type="protein sequence ID" value="THD07884.1"/>
    <property type="molecule type" value="Genomic_DNA"/>
</dbReference>
<comment type="function">
    <text evidence="1 13">Transfers the gamma-phosphate of ATP to the 4'-position of a tetraacyldisaccharide 1-phosphate intermediate (termed DS-1-P) to form tetraacyldisaccharide 1,4'-bis-phosphate (lipid IVA).</text>
</comment>
<evidence type="ECO:0000256" key="5">
    <source>
        <dbReference type="ARBA" id="ARBA00022516"/>
    </source>
</evidence>
<protein>
    <recommendedName>
        <fullName evidence="4 13">Tetraacyldisaccharide 4'-kinase</fullName>
        <ecNumber evidence="3 13">2.7.1.130</ecNumber>
    </recommendedName>
    <alternativeName>
        <fullName evidence="12 13">Lipid A 4'-kinase</fullName>
    </alternativeName>
</protein>
<dbReference type="InterPro" id="IPR027417">
    <property type="entry name" value="P-loop_NTPase"/>
</dbReference>
<evidence type="ECO:0000256" key="3">
    <source>
        <dbReference type="ARBA" id="ARBA00012071"/>
    </source>
</evidence>
<proteinExistence type="inferred from homology"/>
<dbReference type="NCBIfam" id="TIGR00682">
    <property type="entry name" value="lpxK"/>
    <property type="match status" value="1"/>
</dbReference>
<evidence type="ECO:0000256" key="13">
    <source>
        <dbReference type="HAMAP-Rule" id="MF_00409"/>
    </source>
</evidence>
<dbReference type="UniPathway" id="UPA00359">
    <property type="reaction ID" value="UER00482"/>
</dbReference>
<name>A0A4S3KIU1_9GAMM</name>
<accession>A0A4S3KIU1</accession>
<comment type="catalytic activity">
    <reaction evidence="13">
        <text>a lipid A disaccharide + ATP = a lipid IVA + ADP + H(+)</text>
        <dbReference type="Rhea" id="RHEA:67840"/>
        <dbReference type="ChEBI" id="CHEBI:15378"/>
        <dbReference type="ChEBI" id="CHEBI:30616"/>
        <dbReference type="ChEBI" id="CHEBI:176343"/>
        <dbReference type="ChEBI" id="CHEBI:176425"/>
        <dbReference type="ChEBI" id="CHEBI:456216"/>
        <dbReference type="EC" id="2.7.1.130"/>
    </reaction>
</comment>
<comment type="similarity">
    <text evidence="13">Belongs to the LpxK family.</text>
</comment>
<dbReference type="STRING" id="993689.GCA_002077135_02844"/>
<keyword evidence="15" id="KW-1185">Reference proteome</keyword>
<dbReference type="GO" id="GO:0005524">
    <property type="term" value="F:ATP binding"/>
    <property type="evidence" value="ECO:0007669"/>
    <property type="project" value="UniProtKB-UniRule"/>
</dbReference>